<reference evidence="3" key="1">
    <citation type="submission" date="2021-01" db="EMBL/GenBank/DDBJ databases">
        <authorList>
            <person name="Corre E."/>
            <person name="Pelletier E."/>
            <person name="Niang G."/>
            <person name="Scheremetjew M."/>
            <person name="Finn R."/>
            <person name="Kale V."/>
            <person name="Holt S."/>
            <person name="Cochrane G."/>
            <person name="Meng A."/>
            <person name="Brown T."/>
            <person name="Cohen L."/>
        </authorList>
    </citation>
    <scope>NUCLEOTIDE SEQUENCE</scope>
    <source>
        <strain evidence="3">LB1974</strain>
    </source>
</reference>
<keyword evidence="1" id="KW-0175">Coiled coil</keyword>
<evidence type="ECO:0000313" key="3">
    <source>
        <dbReference type="EMBL" id="CAE0841802.1"/>
    </source>
</evidence>
<gene>
    <name evidence="3" type="ORF">OMAR00294_LOCUS1420</name>
</gene>
<protein>
    <submittedName>
        <fullName evidence="3">Uncharacterized protein</fullName>
    </submittedName>
</protein>
<name>A0A7S4GMV7_OXYMA</name>
<proteinExistence type="predicted"/>
<accession>A0A7S4GMV7</accession>
<organism evidence="3">
    <name type="scientific">Oxyrrhis marina</name>
    <name type="common">Dinoflagellate</name>
    <dbReference type="NCBI Taxonomy" id="2969"/>
    <lineage>
        <taxon>Eukaryota</taxon>
        <taxon>Sar</taxon>
        <taxon>Alveolata</taxon>
        <taxon>Dinophyceae</taxon>
        <taxon>Oxyrrhinales</taxon>
        <taxon>Oxyrrhinaceae</taxon>
        <taxon>Oxyrrhis</taxon>
    </lineage>
</organism>
<feature type="coiled-coil region" evidence="1">
    <location>
        <begin position="113"/>
        <end position="147"/>
    </location>
</feature>
<dbReference type="AlphaFoldDB" id="A0A7S4GMV7"/>
<evidence type="ECO:0000256" key="1">
    <source>
        <dbReference type="SAM" id="Coils"/>
    </source>
</evidence>
<dbReference type="EMBL" id="HBJB01001678">
    <property type="protein sequence ID" value="CAE0841802.1"/>
    <property type="molecule type" value="Transcribed_RNA"/>
</dbReference>
<feature type="region of interest" description="Disordered" evidence="2">
    <location>
        <begin position="1"/>
        <end position="24"/>
    </location>
</feature>
<sequence length="424" mass="44757">MAPKRTAGASRQAPKAKVARKAPVDPVEEAVEHVMKGIRNCEGTDAEKTLLLETGPAALRTLADGRHPFVSQVFGWAQQLLTEYGNAVAEKEAKAKSVVAAVDDRRAEAAQVKEAAEASVADCQAKLSAAKEARQQAQDELKARATELKGTLKEKDDAVAVQGKIEAAIAEADTIRDLTLRSSDNDGAALKKMVTKVVSYLKHSGAEACLQTGAQHALIAGERSTFDWSTLNFVVKHVEGCRGDAVARLAEQQALIAKIDETLLPHKEAGQKLAGAKEAEAGAQEALRAAEGTLGEARAAEDNVEVNFMEAEATCAFCVEARAVLDAVMTHFNFLLTRAEKPEVPAEDVAVEATAVSPAKEPVQDVAMEPPAVEPVAPVASTPVVVAEAVAEQKSFFAPPLENQENAPANVFAAGVTMAAMEQL</sequence>
<evidence type="ECO:0000256" key="2">
    <source>
        <dbReference type="SAM" id="MobiDB-lite"/>
    </source>
</evidence>